<dbReference type="PANTHER" id="PTHR31269:SF2">
    <property type="entry name" value="S-TYPE ANION CHANNEL SLAH3"/>
    <property type="match status" value="1"/>
</dbReference>
<dbReference type="EMBL" id="JABCRI010000001">
    <property type="protein sequence ID" value="KAF8412219.1"/>
    <property type="molecule type" value="Genomic_DNA"/>
</dbReference>
<dbReference type="InterPro" id="IPR030183">
    <property type="entry name" value="SLAC/SLAH"/>
</dbReference>
<dbReference type="OrthoDB" id="1099at2759"/>
<dbReference type="OMA" id="WAWETIL"/>
<evidence type="ECO:0000256" key="9">
    <source>
        <dbReference type="ARBA" id="ARBA00023136"/>
    </source>
</evidence>
<evidence type="ECO:0000256" key="1">
    <source>
        <dbReference type="ARBA" id="ARBA00004127"/>
    </source>
</evidence>
<keyword evidence="4" id="KW-0813">Transport</keyword>
<evidence type="ECO:0000256" key="10">
    <source>
        <dbReference type="SAM" id="Phobius"/>
    </source>
</evidence>
<keyword evidence="6 10" id="KW-0812">Transmembrane</keyword>
<evidence type="ECO:0000256" key="4">
    <source>
        <dbReference type="ARBA" id="ARBA00022448"/>
    </source>
</evidence>
<evidence type="ECO:0000256" key="5">
    <source>
        <dbReference type="ARBA" id="ARBA00022475"/>
    </source>
</evidence>
<dbReference type="Gene3D" id="1.50.10.150">
    <property type="entry name" value="Voltage-dependent anion channel"/>
    <property type="match status" value="1"/>
</dbReference>
<keyword evidence="8" id="KW-0406">Ion transport</keyword>
<evidence type="ECO:0000256" key="2">
    <source>
        <dbReference type="ARBA" id="ARBA00004236"/>
    </source>
</evidence>
<reference evidence="11 12" key="1">
    <citation type="submission" date="2020-04" db="EMBL/GenBank/DDBJ databases">
        <title>Plant Genome Project.</title>
        <authorList>
            <person name="Zhang R.-G."/>
        </authorList>
    </citation>
    <scope>NUCLEOTIDE SEQUENCE [LARGE SCALE GENOMIC DNA]</scope>
    <source>
        <strain evidence="11">YNK0</strain>
        <tissue evidence="11">Leaf</tissue>
    </source>
</reference>
<keyword evidence="7 10" id="KW-1133">Transmembrane helix</keyword>
<evidence type="ECO:0000313" key="12">
    <source>
        <dbReference type="Proteomes" id="UP000655225"/>
    </source>
</evidence>
<evidence type="ECO:0000256" key="6">
    <source>
        <dbReference type="ARBA" id="ARBA00022692"/>
    </source>
</evidence>
<dbReference type="GO" id="GO:0005886">
    <property type="term" value="C:plasma membrane"/>
    <property type="evidence" value="ECO:0007669"/>
    <property type="project" value="UniProtKB-SubCell"/>
</dbReference>
<dbReference type="GO" id="GO:0006873">
    <property type="term" value="P:intracellular monoatomic ion homeostasis"/>
    <property type="evidence" value="ECO:0007669"/>
    <property type="project" value="InterPro"/>
</dbReference>
<evidence type="ECO:0000256" key="8">
    <source>
        <dbReference type="ARBA" id="ARBA00023065"/>
    </source>
</evidence>
<gene>
    <name evidence="11" type="ORF">HHK36_000179</name>
</gene>
<protein>
    <submittedName>
        <fullName evidence="11">Uncharacterized protein</fullName>
    </submittedName>
</protein>
<comment type="subcellular location">
    <subcellularLocation>
        <location evidence="2">Cell membrane</location>
    </subcellularLocation>
    <subcellularLocation>
        <location evidence="1">Endomembrane system</location>
        <topology evidence="1">Multi-pass membrane protein</topology>
    </subcellularLocation>
</comment>
<dbReference type="PANTHER" id="PTHR31269">
    <property type="entry name" value="S-TYPE ANION CHANNEL SLAH3"/>
    <property type="match status" value="1"/>
</dbReference>
<evidence type="ECO:0000313" key="11">
    <source>
        <dbReference type="EMBL" id="KAF8412219.1"/>
    </source>
</evidence>
<name>A0A835DTI3_TETSI</name>
<feature type="transmembrane region" description="Helical" evidence="10">
    <location>
        <begin position="99"/>
        <end position="117"/>
    </location>
</feature>
<proteinExistence type="inferred from homology"/>
<dbReference type="AlphaFoldDB" id="A0A835DTI3"/>
<dbReference type="Proteomes" id="UP000655225">
    <property type="component" value="Unassembled WGS sequence"/>
</dbReference>
<dbReference type="GO" id="GO:0012505">
    <property type="term" value="C:endomembrane system"/>
    <property type="evidence" value="ECO:0007669"/>
    <property type="project" value="UniProtKB-SubCell"/>
</dbReference>
<dbReference type="Pfam" id="PF03595">
    <property type="entry name" value="SLAC1"/>
    <property type="match status" value="1"/>
</dbReference>
<comment type="caution">
    <text evidence="11">The sequence shown here is derived from an EMBL/GenBank/DDBJ whole genome shotgun (WGS) entry which is preliminary data.</text>
</comment>
<dbReference type="InterPro" id="IPR038665">
    <property type="entry name" value="Voltage-dep_anion_channel_sf"/>
</dbReference>
<comment type="similarity">
    <text evidence="3">Belongs to the SLAC1 S-type anion channel family.</text>
</comment>
<feature type="transmembrane region" description="Helical" evidence="10">
    <location>
        <begin position="160"/>
        <end position="180"/>
    </location>
</feature>
<keyword evidence="12" id="KW-1185">Reference proteome</keyword>
<evidence type="ECO:0000256" key="3">
    <source>
        <dbReference type="ARBA" id="ARBA00007808"/>
    </source>
</evidence>
<accession>A0A835DTI3</accession>
<dbReference type="GO" id="GO:0008308">
    <property type="term" value="F:voltage-gated monoatomic anion channel activity"/>
    <property type="evidence" value="ECO:0007669"/>
    <property type="project" value="InterPro"/>
</dbReference>
<evidence type="ECO:0000256" key="7">
    <source>
        <dbReference type="ARBA" id="ARBA00022989"/>
    </source>
</evidence>
<keyword evidence="9 10" id="KW-0472">Membrane</keyword>
<feature type="transmembrane region" description="Helical" evidence="10">
    <location>
        <begin position="129"/>
        <end position="148"/>
    </location>
</feature>
<organism evidence="11 12">
    <name type="scientific">Tetracentron sinense</name>
    <name type="common">Spur-leaf</name>
    <dbReference type="NCBI Taxonomy" id="13715"/>
    <lineage>
        <taxon>Eukaryota</taxon>
        <taxon>Viridiplantae</taxon>
        <taxon>Streptophyta</taxon>
        <taxon>Embryophyta</taxon>
        <taxon>Tracheophyta</taxon>
        <taxon>Spermatophyta</taxon>
        <taxon>Magnoliopsida</taxon>
        <taxon>Trochodendrales</taxon>
        <taxon>Trochodendraceae</taxon>
        <taxon>Tetracentron</taxon>
    </lineage>
</organism>
<dbReference type="InterPro" id="IPR004695">
    <property type="entry name" value="SLAC1/Mae1/Ssu1/TehA"/>
</dbReference>
<feature type="transmembrane region" description="Helical" evidence="10">
    <location>
        <begin position="76"/>
        <end position="93"/>
    </location>
</feature>
<sequence length="185" mass="20753">MSTTMVSVSTTSLRRGKPSFSWLSEFHHPLPKPCMKLYGTSIPMFPILCLDVKIYGQWILREKRKLSEVANPSNHLAIVGNFVGALLGGSMGLKEGPLFIFAVGLAHYIVLFVTFYQRLPTNNDLPKELRPVFFLFVAAPSVASMGWANIQGTFDYGSRIFFFLALFLYFSLAIRVNFFIEAGLV</sequence>
<keyword evidence="5" id="KW-1003">Cell membrane</keyword>